<name>A0A645ESL0_9ZZZZ</name>
<proteinExistence type="predicted"/>
<protein>
    <submittedName>
        <fullName evidence="1">Uncharacterized protein</fullName>
    </submittedName>
</protein>
<evidence type="ECO:0000313" key="1">
    <source>
        <dbReference type="EMBL" id="MPN04272.1"/>
    </source>
</evidence>
<gene>
    <name evidence="1" type="ORF">SDC9_151508</name>
</gene>
<accession>A0A645ESL0</accession>
<dbReference type="EMBL" id="VSSQ01050193">
    <property type="protein sequence ID" value="MPN04272.1"/>
    <property type="molecule type" value="Genomic_DNA"/>
</dbReference>
<dbReference type="AlphaFoldDB" id="A0A645ESL0"/>
<comment type="caution">
    <text evidence="1">The sequence shown here is derived from an EMBL/GenBank/DDBJ whole genome shotgun (WGS) entry which is preliminary data.</text>
</comment>
<sequence length="40" mass="4160">MFEAEAGGGFKAEAVIIFGIAHQKNGSIAQFSGYPEALSD</sequence>
<organism evidence="1">
    <name type="scientific">bioreactor metagenome</name>
    <dbReference type="NCBI Taxonomy" id="1076179"/>
    <lineage>
        <taxon>unclassified sequences</taxon>
        <taxon>metagenomes</taxon>
        <taxon>ecological metagenomes</taxon>
    </lineage>
</organism>
<reference evidence="1" key="1">
    <citation type="submission" date="2019-08" db="EMBL/GenBank/DDBJ databases">
        <authorList>
            <person name="Kucharzyk K."/>
            <person name="Murdoch R.W."/>
            <person name="Higgins S."/>
            <person name="Loffler F."/>
        </authorList>
    </citation>
    <scope>NUCLEOTIDE SEQUENCE</scope>
</reference>